<dbReference type="PROSITE" id="PS51198">
    <property type="entry name" value="UVRD_HELICASE_ATP_BIND"/>
    <property type="match status" value="1"/>
</dbReference>
<dbReference type="SUPFAM" id="SSF52540">
    <property type="entry name" value="P-loop containing nucleoside triphosphate hydrolases"/>
    <property type="match status" value="1"/>
</dbReference>
<evidence type="ECO:0000259" key="10">
    <source>
        <dbReference type="PROSITE" id="PS51198"/>
    </source>
</evidence>
<dbReference type="Gene3D" id="3.40.50.300">
    <property type="entry name" value="P-loop containing nucleotide triphosphate hydrolases"/>
    <property type="match status" value="2"/>
</dbReference>
<keyword evidence="4 9" id="KW-0067">ATP-binding</keyword>
<name>A0A7R7DSU5_9ACTN</name>
<dbReference type="GO" id="GO:0043138">
    <property type="term" value="F:3'-5' DNA helicase activity"/>
    <property type="evidence" value="ECO:0007669"/>
    <property type="project" value="UniProtKB-EC"/>
</dbReference>
<protein>
    <recommendedName>
        <fullName evidence="7">DNA 3'-5' helicase</fullName>
        <ecNumber evidence="7">5.6.2.4</ecNumber>
    </recommendedName>
</protein>
<sequence>MSKLAGAMDKSIRGKAMTFLQKLAENDALPGLHVEPIASAADQRVRTGRVDDGWRAVMFRADHDGETHYVIHGVWPHDQAIAIARKVRLTVNPVNGLPQFEDAPAPTEHPTIVVAPPVERPLLARHGYQLADLTDRLGVPAEVATQALAVTSEDALLDLAARHEGWLGTILVSLGAGDSLDEIAATMELSEGTSDDTDQGLLDSLRRPAAQLQFTIIGDQQELRRVIEGGDFAAWRVFLHPEQRRYVDRSYSGPFRLTGGAGTGKTVVLVHRARALLRRDPSTRIVLTTFTTNLAESLRDSLRQLDPDLPIADRPGAAGVYVAGVDALAAAVLRAGGAAVDEAMREVLGEARTSRTPRPPSTRWRDVVEASATELPAEAANETFLTGEYGQVVLPNRITDEAGYLRVRRSGRGVALDRRKRSQVWSLIAAYRAQCRVDGSLDFPEASAVAACHLGHVGPLVDHVLVDEGQDLSPTHWQMLRALVGEHADDLFIAEDAHQRIYGARLVLARYGIKIVGRSRRLTLNYRTTAENLRYALDRLAGGQYTDLEDQWEEATYRSVRSGPNPQVSTVGSLSDELDHVAGQARRWVDEKVPPETIAVLVPDRALRERVVASLDAKGVPAAALDRGRPPTDRVLVMTTHRAKGMEFARVILAKGGRTPAEQERRRVLDDKERTDLELRDRSLIYVAATRARDELVVVDRR</sequence>
<reference evidence="11 12" key="1">
    <citation type="submission" date="2020-08" db="EMBL/GenBank/DDBJ databases">
        <title>Whole genome shotgun sequence of Actinocatenispora thailandica NBRC 105041.</title>
        <authorList>
            <person name="Komaki H."/>
            <person name="Tamura T."/>
        </authorList>
    </citation>
    <scope>NUCLEOTIDE SEQUENCE [LARGE SCALE GENOMIC DNA]</scope>
    <source>
        <strain evidence="11 12">NBRC 105041</strain>
    </source>
</reference>
<accession>A0A7R7DSU5</accession>
<dbReference type="GO" id="GO:0000725">
    <property type="term" value="P:recombinational repair"/>
    <property type="evidence" value="ECO:0007669"/>
    <property type="project" value="TreeGrafter"/>
</dbReference>
<dbReference type="Pfam" id="PF00580">
    <property type="entry name" value="UvrD-helicase"/>
    <property type="match status" value="1"/>
</dbReference>
<dbReference type="InterPro" id="IPR000212">
    <property type="entry name" value="DNA_helicase_UvrD/REP"/>
</dbReference>
<evidence type="ECO:0000256" key="4">
    <source>
        <dbReference type="ARBA" id="ARBA00022840"/>
    </source>
</evidence>
<dbReference type="GO" id="GO:0005524">
    <property type="term" value="F:ATP binding"/>
    <property type="evidence" value="ECO:0007669"/>
    <property type="project" value="UniProtKB-UniRule"/>
</dbReference>
<dbReference type="GO" id="GO:0016787">
    <property type="term" value="F:hydrolase activity"/>
    <property type="evidence" value="ECO:0007669"/>
    <property type="project" value="UniProtKB-UniRule"/>
</dbReference>
<dbReference type="PANTHER" id="PTHR11070">
    <property type="entry name" value="UVRD / RECB / PCRA DNA HELICASE FAMILY MEMBER"/>
    <property type="match status" value="1"/>
</dbReference>
<dbReference type="InterPro" id="IPR027417">
    <property type="entry name" value="P-loop_NTPase"/>
</dbReference>
<organism evidence="11 12">
    <name type="scientific">Actinocatenispora thailandica</name>
    <dbReference type="NCBI Taxonomy" id="227318"/>
    <lineage>
        <taxon>Bacteria</taxon>
        <taxon>Bacillati</taxon>
        <taxon>Actinomycetota</taxon>
        <taxon>Actinomycetes</taxon>
        <taxon>Micromonosporales</taxon>
        <taxon>Micromonosporaceae</taxon>
        <taxon>Actinocatenispora</taxon>
    </lineage>
</organism>
<evidence type="ECO:0000256" key="3">
    <source>
        <dbReference type="ARBA" id="ARBA00022806"/>
    </source>
</evidence>
<feature type="domain" description="UvrD-like helicase ATP-binding" evidence="10">
    <location>
        <begin position="238"/>
        <end position="536"/>
    </location>
</feature>
<dbReference type="Pfam" id="PF13361">
    <property type="entry name" value="UvrD_C"/>
    <property type="match status" value="1"/>
</dbReference>
<evidence type="ECO:0000256" key="9">
    <source>
        <dbReference type="PROSITE-ProRule" id="PRU00560"/>
    </source>
</evidence>
<comment type="catalytic activity">
    <reaction evidence="6">
        <text>Couples ATP hydrolysis with the unwinding of duplex DNA by translocating in the 3'-5' direction.</text>
        <dbReference type="EC" id="5.6.2.4"/>
    </reaction>
</comment>
<evidence type="ECO:0000256" key="1">
    <source>
        <dbReference type="ARBA" id="ARBA00022741"/>
    </source>
</evidence>
<comment type="catalytic activity">
    <reaction evidence="8">
        <text>ATP + H2O = ADP + phosphate + H(+)</text>
        <dbReference type="Rhea" id="RHEA:13065"/>
        <dbReference type="ChEBI" id="CHEBI:15377"/>
        <dbReference type="ChEBI" id="CHEBI:15378"/>
        <dbReference type="ChEBI" id="CHEBI:30616"/>
        <dbReference type="ChEBI" id="CHEBI:43474"/>
        <dbReference type="ChEBI" id="CHEBI:456216"/>
        <dbReference type="EC" id="5.6.2.4"/>
    </reaction>
</comment>
<evidence type="ECO:0000256" key="7">
    <source>
        <dbReference type="ARBA" id="ARBA00034808"/>
    </source>
</evidence>
<keyword evidence="5" id="KW-0413">Isomerase</keyword>
<feature type="binding site" evidence="9">
    <location>
        <begin position="259"/>
        <end position="266"/>
    </location>
    <ligand>
        <name>ATP</name>
        <dbReference type="ChEBI" id="CHEBI:30616"/>
    </ligand>
</feature>
<evidence type="ECO:0000313" key="12">
    <source>
        <dbReference type="Proteomes" id="UP000611640"/>
    </source>
</evidence>
<dbReference type="EC" id="5.6.2.4" evidence="7"/>
<dbReference type="PANTHER" id="PTHR11070:SF45">
    <property type="entry name" value="DNA 3'-5' HELICASE"/>
    <property type="match status" value="1"/>
</dbReference>
<keyword evidence="3 9" id="KW-0347">Helicase</keyword>
<keyword evidence="1 9" id="KW-0547">Nucleotide-binding</keyword>
<evidence type="ECO:0000313" key="11">
    <source>
        <dbReference type="EMBL" id="BCJ37164.1"/>
    </source>
</evidence>
<dbReference type="KEGG" id="atl:Athai_46670"/>
<evidence type="ECO:0000256" key="5">
    <source>
        <dbReference type="ARBA" id="ARBA00023235"/>
    </source>
</evidence>
<keyword evidence="12" id="KW-1185">Reference proteome</keyword>
<dbReference type="GO" id="GO:0003677">
    <property type="term" value="F:DNA binding"/>
    <property type="evidence" value="ECO:0007669"/>
    <property type="project" value="InterPro"/>
</dbReference>
<dbReference type="Proteomes" id="UP000611640">
    <property type="component" value="Chromosome"/>
</dbReference>
<dbReference type="EMBL" id="AP023355">
    <property type="protein sequence ID" value="BCJ37164.1"/>
    <property type="molecule type" value="Genomic_DNA"/>
</dbReference>
<dbReference type="AlphaFoldDB" id="A0A7R7DSU5"/>
<dbReference type="InterPro" id="IPR014017">
    <property type="entry name" value="DNA_helicase_UvrD-like_C"/>
</dbReference>
<dbReference type="InterPro" id="IPR014016">
    <property type="entry name" value="UvrD-like_ATP-bd"/>
</dbReference>
<evidence type="ECO:0000256" key="2">
    <source>
        <dbReference type="ARBA" id="ARBA00022801"/>
    </source>
</evidence>
<dbReference type="GO" id="GO:0005829">
    <property type="term" value="C:cytosol"/>
    <property type="evidence" value="ECO:0007669"/>
    <property type="project" value="TreeGrafter"/>
</dbReference>
<evidence type="ECO:0000256" key="8">
    <source>
        <dbReference type="ARBA" id="ARBA00048988"/>
    </source>
</evidence>
<proteinExistence type="predicted"/>
<keyword evidence="2 9" id="KW-0378">Hydrolase</keyword>
<gene>
    <name evidence="11" type="ORF">Athai_46670</name>
</gene>
<evidence type="ECO:0000256" key="6">
    <source>
        <dbReference type="ARBA" id="ARBA00034617"/>
    </source>
</evidence>